<evidence type="ECO:0000313" key="1">
    <source>
        <dbReference type="EMBL" id="MCQ6958572.1"/>
    </source>
</evidence>
<dbReference type="PROSITE" id="PS51257">
    <property type="entry name" value="PROKAR_LIPOPROTEIN"/>
    <property type="match status" value="1"/>
</dbReference>
<dbReference type="Proteomes" id="UP001204376">
    <property type="component" value="Unassembled WGS sequence"/>
</dbReference>
<evidence type="ECO:0008006" key="3">
    <source>
        <dbReference type="Google" id="ProtNLM"/>
    </source>
</evidence>
<reference evidence="1 2" key="1">
    <citation type="submission" date="2022-07" db="EMBL/GenBank/DDBJ databases">
        <title>Mucilaginibacter sp. JC4.</title>
        <authorList>
            <person name="Le V."/>
            <person name="Ko S.-R."/>
            <person name="Ahn C.-Y."/>
            <person name="Oh H.-M."/>
        </authorList>
    </citation>
    <scope>NUCLEOTIDE SEQUENCE [LARGE SCALE GENOMIC DNA]</scope>
    <source>
        <strain evidence="1 2">JC4</strain>
    </source>
</reference>
<proteinExistence type="predicted"/>
<gene>
    <name evidence="1" type="ORF">NPE20_11400</name>
</gene>
<dbReference type="EMBL" id="JANHOH010000002">
    <property type="protein sequence ID" value="MCQ6958572.1"/>
    <property type="molecule type" value="Genomic_DNA"/>
</dbReference>
<evidence type="ECO:0000313" key="2">
    <source>
        <dbReference type="Proteomes" id="UP001204376"/>
    </source>
</evidence>
<comment type="caution">
    <text evidence="1">The sequence shown here is derived from an EMBL/GenBank/DDBJ whole genome shotgun (WGS) entry which is preliminary data.</text>
</comment>
<accession>A0ABT1T1Z5</accession>
<dbReference type="RefSeq" id="WP_256538770.1">
    <property type="nucleotide sequence ID" value="NZ_JANHOH010000002.1"/>
</dbReference>
<organism evidence="1 2">
    <name type="scientific">Mucilaginibacter aquariorum</name>
    <dbReference type="NCBI Taxonomy" id="2967225"/>
    <lineage>
        <taxon>Bacteria</taxon>
        <taxon>Pseudomonadati</taxon>
        <taxon>Bacteroidota</taxon>
        <taxon>Sphingobacteriia</taxon>
        <taxon>Sphingobacteriales</taxon>
        <taxon>Sphingobacteriaceae</taxon>
        <taxon>Mucilaginibacter</taxon>
    </lineage>
</organism>
<protein>
    <recommendedName>
        <fullName evidence="3">DUF4397 domain-containing protein</fullName>
    </recommendedName>
</protein>
<keyword evidence="2" id="KW-1185">Reference proteome</keyword>
<sequence>MKKYIYILILLITTAICSCKKEATLSKPATFASVTFIDPFDVFAGPNGPLVITYQSKPIEPRADGSLKVLAGEGEFEFFNSAANTSVLTRKLTISKDTAKTYVFFKPNPDAARVELLENNQLSEPRPATEDRIKVKIANFAQSILGNKNIKVVFSQNGIPVDTIQTVGSEFTNGYSEMSREIRIIRNVKRPTTLYSVTFLDENNNPVLDTNSVPVEGAFISNNSVGVNLYTIIISVAGGQTPSISTPTLFQD</sequence>
<name>A0ABT1T1Z5_9SPHI</name>